<dbReference type="InterPro" id="IPR027368">
    <property type="entry name" value="MnmE_dom2"/>
</dbReference>
<evidence type="ECO:0000256" key="3">
    <source>
        <dbReference type="ARBA" id="ARBA00022741"/>
    </source>
</evidence>
<feature type="binding site" evidence="8">
    <location>
        <position position="123"/>
    </location>
    <ligand>
        <name>(6S)-5-formyl-5,6,7,8-tetrahydrofolate</name>
        <dbReference type="ChEBI" id="CHEBI:57457"/>
    </ligand>
</feature>
<evidence type="ECO:0000313" key="11">
    <source>
        <dbReference type="Proteomes" id="UP000321389"/>
    </source>
</evidence>
<evidence type="ECO:0000256" key="5">
    <source>
        <dbReference type="ARBA" id="ARBA00022842"/>
    </source>
</evidence>
<dbReference type="Gene3D" id="3.40.50.300">
    <property type="entry name" value="P-loop containing nucleotide triphosphate hydrolases"/>
    <property type="match status" value="1"/>
</dbReference>
<dbReference type="GO" id="GO:0005737">
    <property type="term" value="C:cytoplasm"/>
    <property type="evidence" value="ECO:0007669"/>
    <property type="project" value="UniProtKB-SubCell"/>
</dbReference>
<comment type="caution">
    <text evidence="8">Lacks conserved residue(s) required for the propagation of feature annotation.</text>
</comment>
<dbReference type="SUPFAM" id="SSF52540">
    <property type="entry name" value="P-loop containing nucleoside triphosphate hydrolases"/>
    <property type="match status" value="1"/>
</dbReference>
<gene>
    <name evidence="8 10" type="primary">mnmE</name>
    <name evidence="8" type="synonym">trmE</name>
    <name evidence="10" type="ORF">FQ775_16470</name>
</gene>
<feature type="binding site" evidence="8">
    <location>
        <position position="444"/>
    </location>
    <ligand>
        <name>(6S)-5-formyl-5,6,7,8-tetrahydrofolate</name>
        <dbReference type="ChEBI" id="CHEBI:57457"/>
    </ligand>
</feature>
<dbReference type="PANTHER" id="PTHR42714:SF2">
    <property type="entry name" value="TRNA MODIFICATION GTPASE GTPBP3, MITOCHONDRIAL"/>
    <property type="match status" value="1"/>
</dbReference>
<dbReference type="CDD" id="cd04164">
    <property type="entry name" value="trmE"/>
    <property type="match status" value="1"/>
</dbReference>
<dbReference type="Pfam" id="PF10396">
    <property type="entry name" value="TrmE_N"/>
    <property type="match status" value="1"/>
</dbReference>
<dbReference type="InterPro" id="IPR025867">
    <property type="entry name" value="MnmE_helical"/>
</dbReference>
<evidence type="ECO:0000256" key="4">
    <source>
        <dbReference type="ARBA" id="ARBA00022801"/>
    </source>
</evidence>
<dbReference type="GO" id="GO:0003924">
    <property type="term" value="F:GTPase activity"/>
    <property type="evidence" value="ECO:0007669"/>
    <property type="project" value="UniProtKB-UniRule"/>
</dbReference>
<dbReference type="Pfam" id="PF12631">
    <property type="entry name" value="MnmE_helical"/>
    <property type="match status" value="1"/>
</dbReference>
<dbReference type="Gene3D" id="3.30.1360.120">
    <property type="entry name" value="Probable tRNA modification gtpase trme, domain 1"/>
    <property type="match status" value="1"/>
</dbReference>
<dbReference type="AlphaFoldDB" id="A0A5B8L2B2"/>
<dbReference type="PRINTS" id="PR00326">
    <property type="entry name" value="GTP1OBG"/>
</dbReference>
<dbReference type="InterPro" id="IPR027417">
    <property type="entry name" value="P-loop_NTPase"/>
</dbReference>
<keyword evidence="8" id="KW-0963">Cytoplasm</keyword>
<dbReference type="GO" id="GO:0002098">
    <property type="term" value="P:tRNA wobble uridine modification"/>
    <property type="evidence" value="ECO:0007669"/>
    <property type="project" value="TreeGrafter"/>
</dbReference>
<dbReference type="InterPro" id="IPR027266">
    <property type="entry name" value="TrmE/GcvT-like"/>
</dbReference>
<keyword evidence="3 8" id="KW-0547">Nucleotide-binding</keyword>
<organism evidence="10 11">
    <name type="scientific">Nitratireductor mangrovi</name>
    <dbReference type="NCBI Taxonomy" id="2599600"/>
    <lineage>
        <taxon>Bacteria</taxon>
        <taxon>Pseudomonadati</taxon>
        <taxon>Pseudomonadota</taxon>
        <taxon>Alphaproteobacteria</taxon>
        <taxon>Hyphomicrobiales</taxon>
        <taxon>Phyllobacteriaceae</taxon>
        <taxon>Nitratireductor</taxon>
    </lineage>
</organism>
<keyword evidence="7 8" id="KW-0342">GTP-binding</keyword>
<keyword evidence="6 8" id="KW-0630">Potassium</keyword>
<dbReference type="HAMAP" id="MF_00379">
    <property type="entry name" value="GTPase_MnmE"/>
    <property type="match status" value="1"/>
</dbReference>
<feature type="binding site" evidence="8">
    <location>
        <position position="83"/>
    </location>
    <ligand>
        <name>(6S)-5-formyl-5,6,7,8-tetrahydrofolate</name>
        <dbReference type="ChEBI" id="CHEBI:57457"/>
    </ligand>
</feature>
<reference evidence="10" key="1">
    <citation type="submission" date="2020-04" db="EMBL/GenBank/DDBJ databases">
        <title>Nitratireductor sp. nov. isolated from mangrove soil.</title>
        <authorList>
            <person name="Ye Y."/>
        </authorList>
    </citation>
    <scope>NUCLEOTIDE SEQUENCE</scope>
    <source>
        <strain evidence="10">SY7</strain>
    </source>
</reference>
<evidence type="ECO:0000256" key="6">
    <source>
        <dbReference type="ARBA" id="ARBA00022958"/>
    </source>
</evidence>
<dbReference type="Proteomes" id="UP000321389">
    <property type="component" value="Chromosome"/>
</dbReference>
<comment type="subunit">
    <text evidence="8">Homodimer. Heterotetramer of two MnmE and two MnmG subunits.</text>
</comment>
<dbReference type="FunFam" id="3.30.1360.120:FF:000007">
    <property type="entry name" value="tRNA modification GTPase GTPBP3, mitochondrial"/>
    <property type="match status" value="1"/>
</dbReference>
<accession>A0A5B8L2B2</accession>
<dbReference type="GO" id="GO:0030488">
    <property type="term" value="P:tRNA methylation"/>
    <property type="evidence" value="ECO:0007669"/>
    <property type="project" value="TreeGrafter"/>
</dbReference>
<evidence type="ECO:0000256" key="8">
    <source>
        <dbReference type="HAMAP-Rule" id="MF_00379"/>
    </source>
</evidence>
<dbReference type="EMBL" id="CP042301">
    <property type="protein sequence ID" value="QDZ01840.1"/>
    <property type="molecule type" value="Genomic_DNA"/>
</dbReference>
<comment type="cofactor">
    <cofactor evidence="8">
        <name>K(+)</name>
        <dbReference type="ChEBI" id="CHEBI:29103"/>
    </cofactor>
    <text evidence="8">Binds 1 potassium ion per subunit.</text>
</comment>
<dbReference type="GO" id="GO:0046872">
    <property type="term" value="F:metal ion binding"/>
    <property type="evidence" value="ECO:0007669"/>
    <property type="project" value="UniProtKB-KW"/>
</dbReference>
<dbReference type="Gene3D" id="1.20.120.430">
    <property type="entry name" value="tRNA modification GTPase MnmE domain 2"/>
    <property type="match status" value="1"/>
</dbReference>
<dbReference type="RefSeq" id="WP_146300481.1">
    <property type="nucleotide sequence ID" value="NZ_CP042301.2"/>
</dbReference>
<dbReference type="GO" id="GO:0005525">
    <property type="term" value="F:GTP binding"/>
    <property type="evidence" value="ECO:0007669"/>
    <property type="project" value="UniProtKB-UniRule"/>
</dbReference>
<evidence type="ECO:0000256" key="1">
    <source>
        <dbReference type="ARBA" id="ARBA00011043"/>
    </source>
</evidence>
<feature type="binding site" evidence="8">
    <location>
        <position position="255"/>
    </location>
    <ligand>
        <name>Mg(2+)</name>
        <dbReference type="ChEBI" id="CHEBI:18420"/>
    </ligand>
</feature>
<dbReference type="EC" id="3.6.-.-" evidence="8"/>
<dbReference type="InterPro" id="IPR018948">
    <property type="entry name" value="GTP-bd_TrmE_N"/>
</dbReference>
<dbReference type="InterPro" id="IPR031168">
    <property type="entry name" value="G_TrmE"/>
</dbReference>
<keyword evidence="11" id="KW-1185">Reference proteome</keyword>
<feature type="binding site" evidence="8">
    <location>
        <begin position="274"/>
        <end position="277"/>
    </location>
    <ligand>
        <name>GTP</name>
        <dbReference type="ChEBI" id="CHEBI:37565"/>
    </ligand>
</feature>
<dbReference type="Pfam" id="PF01926">
    <property type="entry name" value="MMR_HSR1"/>
    <property type="match status" value="1"/>
</dbReference>
<evidence type="ECO:0000259" key="9">
    <source>
        <dbReference type="PROSITE" id="PS51709"/>
    </source>
</evidence>
<dbReference type="InterPro" id="IPR006073">
    <property type="entry name" value="GTP-bd"/>
</dbReference>
<evidence type="ECO:0000313" key="10">
    <source>
        <dbReference type="EMBL" id="QDZ01840.1"/>
    </source>
</evidence>
<feature type="domain" description="TrmE-type G" evidence="9">
    <location>
        <begin position="220"/>
        <end position="368"/>
    </location>
</feature>
<sequence>MTASPFSDTIYAHSSGALPSGVAVIRLSGPDVRAVLKGVTGTDVAPRKMRHTRFRSQDGELIDSGLVVYFAAPASFTGEDCGELHLHGGRAVVAAMLAELARWTNLRAAEAGEFTRRALANGKVDLLHAEALADLIDAETEAQRRFALDNADGRHSALYVGWRERILRARALIEAELDFSDEGDVAGGVAAGAWADIRLLADEVERHLAGYHQAEIIREGFRVAILGAPNAGKSSLLNALARRDVAIVSEEPGTTRDVVQVELDLRGLKVVFSDTAGLREEAGTVEREGMRRALAAARDADLVLWLSDLTGTGIDTAREAAPKHLHVGTKLDRLGNERSVRPSTDVDISVVNGAGLDTLLGLIQGAAAGAANHGGQLVPFTARHRDELARGLAALREAETNDGLGTELRAEELRIASGAFGRITGVIDVEDVLGAVFSRFCIGK</sequence>
<evidence type="ECO:0000256" key="7">
    <source>
        <dbReference type="ARBA" id="ARBA00023134"/>
    </source>
</evidence>
<keyword evidence="5 8" id="KW-0460">Magnesium</keyword>
<comment type="subcellular location">
    <subcellularLocation>
        <location evidence="8">Cytoplasm</location>
    </subcellularLocation>
</comment>
<feature type="binding site" evidence="8">
    <location>
        <begin position="230"/>
        <end position="235"/>
    </location>
    <ligand>
        <name>GTP</name>
        <dbReference type="ChEBI" id="CHEBI:37565"/>
    </ligand>
</feature>
<dbReference type="PROSITE" id="PS51709">
    <property type="entry name" value="G_TRME"/>
    <property type="match status" value="1"/>
</dbReference>
<dbReference type="KEGG" id="niy:FQ775_16470"/>
<dbReference type="CDD" id="cd14858">
    <property type="entry name" value="TrmE_N"/>
    <property type="match status" value="1"/>
</dbReference>
<dbReference type="NCBIfam" id="TIGR00231">
    <property type="entry name" value="small_GTP"/>
    <property type="match status" value="1"/>
</dbReference>
<keyword evidence="4 8" id="KW-0378">Hydrolase</keyword>
<dbReference type="InterPro" id="IPR004520">
    <property type="entry name" value="GTPase_MnmE"/>
</dbReference>
<dbReference type="PANTHER" id="PTHR42714">
    <property type="entry name" value="TRNA MODIFICATION GTPASE GTPBP3"/>
    <property type="match status" value="1"/>
</dbReference>
<dbReference type="OrthoDB" id="9805918at2"/>
<evidence type="ECO:0000256" key="2">
    <source>
        <dbReference type="ARBA" id="ARBA00022694"/>
    </source>
</evidence>
<dbReference type="InterPro" id="IPR005225">
    <property type="entry name" value="Small_GTP-bd"/>
</dbReference>
<protein>
    <recommendedName>
        <fullName evidence="8">tRNA modification GTPase MnmE</fullName>
        <ecNumber evidence="8">3.6.-.-</ecNumber>
    </recommendedName>
</protein>
<feature type="binding site" evidence="8">
    <location>
        <position position="234"/>
    </location>
    <ligand>
        <name>Mg(2+)</name>
        <dbReference type="ChEBI" id="CHEBI:18420"/>
    </ligand>
</feature>
<proteinExistence type="inferred from homology"/>
<dbReference type="NCBIfam" id="NF003661">
    <property type="entry name" value="PRK05291.1-3"/>
    <property type="match status" value="1"/>
</dbReference>
<feature type="binding site" evidence="8">
    <location>
        <begin position="249"/>
        <end position="255"/>
    </location>
    <ligand>
        <name>GTP</name>
        <dbReference type="ChEBI" id="CHEBI:37565"/>
    </ligand>
</feature>
<keyword evidence="2 8" id="KW-0819">tRNA processing</keyword>
<name>A0A5B8L2B2_9HYPH</name>
<comment type="similarity">
    <text evidence="1 8">Belongs to the TRAFAC class TrmE-Era-EngA-EngB-Septin-like GTPase superfamily. TrmE GTPase family.</text>
</comment>
<keyword evidence="8" id="KW-0479">Metal-binding</keyword>
<comment type="function">
    <text evidence="8">Exhibits a very high intrinsic GTPase hydrolysis rate. Involved in the addition of a carboxymethylaminomethyl (cmnm) group at the wobble position (U34) of certain tRNAs, forming tRNA-cmnm(5)s(2)U34.</text>
</comment>
<dbReference type="SUPFAM" id="SSF116878">
    <property type="entry name" value="TrmE connector domain"/>
    <property type="match status" value="1"/>
</dbReference>
<feature type="binding site" evidence="8">
    <location>
        <position position="26"/>
    </location>
    <ligand>
        <name>(6S)-5-formyl-5,6,7,8-tetrahydrofolate</name>
        <dbReference type="ChEBI" id="CHEBI:57457"/>
    </ligand>
</feature>